<dbReference type="PANTHER" id="PTHR12848">
    <property type="entry name" value="REGULATORY-ASSOCIATED PROTEIN OF MTOR"/>
    <property type="match status" value="1"/>
</dbReference>
<dbReference type="GO" id="GO:0038202">
    <property type="term" value="P:TORC1 signaling"/>
    <property type="evidence" value="ECO:0007669"/>
    <property type="project" value="TreeGrafter"/>
</dbReference>
<dbReference type="GO" id="GO:0005737">
    <property type="term" value="C:cytoplasm"/>
    <property type="evidence" value="ECO:0007669"/>
    <property type="project" value="TreeGrafter"/>
</dbReference>
<dbReference type="GO" id="GO:0030307">
    <property type="term" value="P:positive regulation of cell growth"/>
    <property type="evidence" value="ECO:0007669"/>
    <property type="project" value="TreeGrafter"/>
</dbReference>
<dbReference type="Proteomes" id="UP000243686">
    <property type="component" value="Unassembled WGS sequence"/>
</dbReference>
<organism evidence="2 3">
    <name type="scientific">Opisthorchis viverrini</name>
    <name type="common">Southeast Asian liver fluke</name>
    <dbReference type="NCBI Taxonomy" id="6198"/>
    <lineage>
        <taxon>Eukaryota</taxon>
        <taxon>Metazoa</taxon>
        <taxon>Spiralia</taxon>
        <taxon>Lophotrochozoa</taxon>
        <taxon>Platyhelminthes</taxon>
        <taxon>Trematoda</taxon>
        <taxon>Digenea</taxon>
        <taxon>Opisthorchiida</taxon>
        <taxon>Opisthorchiata</taxon>
        <taxon>Opisthorchiidae</taxon>
        <taxon>Opisthorchis</taxon>
    </lineage>
</organism>
<dbReference type="Gene3D" id="2.130.10.10">
    <property type="entry name" value="YVTN repeat-like/Quinoprotein amine dehydrogenase"/>
    <property type="match status" value="1"/>
</dbReference>
<evidence type="ECO:0000256" key="1">
    <source>
        <dbReference type="SAM" id="MobiDB-lite"/>
    </source>
</evidence>
<dbReference type="SMART" id="SM00320">
    <property type="entry name" value="WD40"/>
    <property type="match status" value="5"/>
</dbReference>
<dbReference type="PANTHER" id="PTHR12848:SF16">
    <property type="entry name" value="REGULATORY-ASSOCIATED PROTEIN OF MTOR"/>
    <property type="match status" value="1"/>
</dbReference>
<dbReference type="EMBL" id="KV897442">
    <property type="protein sequence ID" value="OON16456.1"/>
    <property type="molecule type" value="Genomic_DNA"/>
</dbReference>
<dbReference type="InterPro" id="IPR015943">
    <property type="entry name" value="WD40/YVTN_repeat-like_dom_sf"/>
</dbReference>
<dbReference type="GO" id="GO:0071230">
    <property type="term" value="P:cellular response to amino acid stimulus"/>
    <property type="evidence" value="ECO:0007669"/>
    <property type="project" value="TreeGrafter"/>
</dbReference>
<feature type="non-terminal residue" evidence="2">
    <location>
        <position position="1"/>
    </location>
</feature>
<sequence>LPDTQATPIFPFGKARHTEDGRHTSAPRVPPIQGNSHLSDYDRILGAVQKTQFFAWSCRWFTQPLLAKYGQTCFRQEDSTRGLLSCSSSSVGLVSPRQRAFSPESSNDRLSRERWMSGAPDPDLAALCAVSVDPDAVAYADRLTRLTKQREDITSGRRRWLEAIGPVPSSDPSFPNQSFNSVTDGITYCGRLATVVHNRNGPGKPSVLRFHPHQPHLVVADHSGMSVCSSQTLARLNYLPTPSGFDLLSRTSVGANRSDPAGLASRITDVQFLNCSEERGLLLSAHEDGRVRIWRNYLRDLGQDAEVVTAWVGLSELLTSSNPAGMVSHWSQYSQQLTLGGDSKVIRLWDCERESRIRDLPTTADACVTSLARSLDQSLLCAGFGDGGVRVFDLRIPASASPHHSNDCRKVDLSPLSSHLAIAGIGGSAPQLLVHRIQGGTVHSSLTHIGRERIHAPVCLAVHPFEPLIVAGLKDKSVVLLLVETKRASSRVSQVLGLQG</sequence>
<name>A0A1S8WPS9_OPIVI</name>
<gene>
    <name evidence="2" type="ORF">X801_07731</name>
</gene>
<dbReference type="GO" id="GO:0030674">
    <property type="term" value="F:protein-macromolecule adaptor activity"/>
    <property type="evidence" value="ECO:0007669"/>
    <property type="project" value="TreeGrafter"/>
</dbReference>
<feature type="non-terminal residue" evidence="2">
    <location>
        <position position="500"/>
    </location>
</feature>
<evidence type="ECO:0000313" key="2">
    <source>
        <dbReference type="EMBL" id="OON16456.1"/>
    </source>
</evidence>
<reference evidence="2 3" key="1">
    <citation type="submission" date="2015-03" db="EMBL/GenBank/DDBJ databases">
        <title>Draft genome of the nematode, Opisthorchis viverrini.</title>
        <authorList>
            <person name="Mitreva M."/>
        </authorList>
    </citation>
    <scope>NUCLEOTIDE SEQUENCE [LARGE SCALE GENOMIC DNA]</scope>
    <source>
        <strain evidence="2">Khon Kaen</strain>
    </source>
</reference>
<accession>A0A1S8WPS9</accession>
<dbReference type="InterPro" id="IPR001680">
    <property type="entry name" value="WD40_rpt"/>
</dbReference>
<feature type="region of interest" description="Disordered" evidence="1">
    <location>
        <begin position="14"/>
        <end position="33"/>
    </location>
</feature>
<dbReference type="GO" id="GO:0031931">
    <property type="term" value="C:TORC1 complex"/>
    <property type="evidence" value="ECO:0007669"/>
    <property type="project" value="InterPro"/>
</dbReference>
<dbReference type="GO" id="GO:0010506">
    <property type="term" value="P:regulation of autophagy"/>
    <property type="evidence" value="ECO:0007669"/>
    <property type="project" value="TreeGrafter"/>
</dbReference>
<dbReference type="InterPro" id="IPR004083">
    <property type="entry name" value="Raptor"/>
</dbReference>
<dbReference type="AlphaFoldDB" id="A0A1S8WPS9"/>
<dbReference type="InterPro" id="IPR036322">
    <property type="entry name" value="WD40_repeat_dom_sf"/>
</dbReference>
<protein>
    <submittedName>
        <fullName evidence="2">Uncharacterized protein</fullName>
    </submittedName>
</protein>
<keyword evidence="3" id="KW-1185">Reference proteome</keyword>
<proteinExistence type="predicted"/>
<dbReference type="SUPFAM" id="SSF50978">
    <property type="entry name" value="WD40 repeat-like"/>
    <property type="match status" value="1"/>
</dbReference>
<evidence type="ECO:0000313" key="3">
    <source>
        <dbReference type="Proteomes" id="UP000243686"/>
    </source>
</evidence>
<dbReference type="GO" id="GO:0009267">
    <property type="term" value="P:cellular response to starvation"/>
    <property type="evidence" value="ECO:0007669"/>
    <property type="project" value="TreeGrafter"/>
</dbReference>